<dbReference type="AlphaFoldDB" id="A0AAD7U4E1"/>
<dbReference type="SMART" id="SM00369">
    <property type="entry name" value="LRR_TYP"/>
    <property type="match status" value="3"/>
</dbReference>
<reference evidence="4" key="1">
    <citation type="submission" date="2023-01" db="EMBL/GenBank/DDBJ databases">
        <title>Metagenome sequencing of chrysophaentin producing Chrysophaeum taylorii.</title>
        <authorList>
            <person name="Davison J."/>
            <person name="Bewley C."/>
        </authorList>
    </citation>
    <scope>NUCLEOTIDE SEQUENCE</scope>
    <source>
        <strain evidence="4">NIES-1699</strain>
    </source>
</reference>
<dbReference type="InterPro" id="IPR003591">
    <property type="entry name" value="Leu-rich_rpt_typical-subtyp"/>
</dbReference>
<dbReference type="EMBL" id="JAQMWT010000686">
    <property type="protein sequence ID" value="KAJ8598131.1"/>
    <property type="molecule type" value="Genomic_DNA"/>
</dbReference>
<dbReference type="InterPro" id="IPR032675">
    <property type="entry name" value="LRR_dom_sf"/>
</dbReference>
<proteinExistence type="predicted"/>
<protein>
    <recommendedName>
        <fullName evidence="3">Disease resistance R13L4/SHOC-2-like LRR domain-containing protein</fullName>
    </recommendedName>
</protein>
<evidence type="ECO:0000313" key="4">
    <source>
        <dbReference type="EMBL" id="KAJ8598131.1"/>
    </source>
</evidence>
<dbReference type="InterPro" id="IPR050216">
    <property type="entry name" value="LRR_domain-containing"/>
</dbReference>
<evidence type="ECO:0000259" key="3">
    <source>
        <dbReference type="Pfam" id="PF23598"/>
    </source>
</evidence>
<name>A0AAD7U4E1_9STRA</name>
<keyword evidence="5" id="KW-1185">Reference proteome</keyword>
<feature type="domain" description="Disease resistance R13L4/SHOC-2-like LRR" evidence="3">
    <location>
        <begin position="41"/>
        <end position="111"/>
    </location>
</feature>
<dbReference type="SUPFAM" id="SSF52058">
    <property type="entry name" value="L domain-like"/>
    <property type="match status" value="1"/>
</dbReference>
<keyword evidence="2" id="KW-0677">Repeat</keyword>
<gene>
    <name evidence="4" type="ORF">CTAYLR_007417</name>
</gene>
<dbReference type="Proteomes" id="UP001230188">
    <property type="component" value="Unassembled WGS sequence"/>
</dbReference>
<dbReference type="GO" id="GO:0005737">
    <property type="term" value="C:cytoplasm"/>
    <property type="evidence" value="ECO:0007669"/>
    <property type="project" value="TreeGrafter"/>
</dbReference>
<organism evidence="4 5">
    <name type="scientific">Chrysophaeum taylorii</name>
    <dbReference type="NCBI Taxonomy" id="2483200"/>
    <lineage>
        <taxon>Eukaryota</taxon>
        <taxon>Sar</taxon>
        <taxon>Stramenopiles</taxon>
        <taxon>Ochrophyta</taxon>
        <taxon>Pelagophyceae</taxon>
        <taxon>Pelagomonadales</taxon>
        <taxon>Pelagomonadaceae</taxon>
        <taxon>Chrysophaeum</taxon>
    </lineage>
</organism>
<dbReference type="InterPro" id="IPR055414">
    <property type="entry name" value="LRR_R13L4/SHOC2-like"/>
</dbReference>
<comment type="caution">
    <text evidence="4">The sequence shown here is derived from an EMBL/GenBank/DDBJ whole genome shotgun (WGS) entry which is preliminary data.</text>
</comment>
<evidence type="ECO:0000313" key="5">
    <source>
        <dbReference type="Proteomes" id="UP001230188"/>
    </source>
</evidence>
<evidence type="ECO:0000256" key="1">
    <source>
        <dbReference type="ARBA" id="ARBA00022614"/>
    </source>
</evidence>
<sequence length="260" mass="29501">MEEFDELVPTADADGALDLSHRAWKEVDEVIWTMGQEVLRLSLSYNRLATLPSEVGDLKLLRELDCSCNLIEALPTRIGVLRHLVKLKCNGNRLVELPEEIGACSALEELLCSENRLVTLPRTLGKLHRLETLLVQNNELEMLPPTLADIRSTLRVVNCRNNHPKLASMIPPKICGDTHLILWVLQLHRENETECMFILECADQLKRLRDIAHQRNLMLAAQLQKANDERRDLLRNSPGAGGWLVCRQQLLQQKKGCVIS</sequence>
<keyword evidence="1" id="KW-0433">Leucine-rich repeat</keyword>
<dbReference type="SMART" id="SM00364">
    <property type="entry name" value="LRR_BAC"/>
    <property type="match status" value="5"/>
</dbReference>
<dbReference type="PANTHER" id="PTHR48051">
    <property type="match status" value="1"/>
</dbReference>
<dbReference type="Gene3D" id="3.80.10.10">
    <property type="entry name" value="Ribonuclease Inhibitor"/>
    <property type="match status" value="1"/>
</dbReference>
<dbReference type="PANTHER" id="PTHR48051:SF1">
    <property type="entry name" value="RAS SUPPRESSOR PROTEIN 1"/>
    <property type="match status" value="1"/>
</dbReference>
<evidence type="ECO:0000256" key="2">
    <source>
        <dbReference type="ARBA" id="ARBA00022737"/>
    </source>
</evidence>
<dbReference type="Pfam" id="PF23598">
    <property type="entry name" value="LRR_14"/>
    <property type="match status" value="1"/>
</dbReference>
<accession>A0AAD7U4E1</accession>